<dbReference type="InterPro" id="IPR025256">
    <property type="entry name" value="TM7S3/TM198-like_dom"/>
</dbReference>
<evidence type="ECO:0000259" key="8">
    <source>
        <dbReference type="Pfam" id="PF13886"/>
    </source>
</evidence>
<feature type="compositionally biased region" description="Polar residues" evidence="5">
    <location>
        <begin position="56"/>
        <end position="68"/>
    </location>
</feature>
<keyword evidence="9" id="KW-0489">Methyltransferase</keyword>
<evidence type="ECO:0000256" key="5">
    <source>
        <dbReference type="SAM" id="MobiDB-lite"/>
    </source>
</evidence>
<feature type="compositionally biased region" description="Low complexity" evidence="5">
    <location>
        <begin position="86"/>
        <end position="98"/>
    </location>
</feature>
<comment type="caution">
    <text evidence="9">The sequence shown here is derived from an EMBL/GenBank/DDBJ whole genome shotgun (WGS) entry which is preliminary data.</text>
</comment>
<feature type="region of interest" description="Disordered" evidence="5">
    <location>
        <begin position="922"/>
        <end position="947"/>
    </location>
</feature>
<protein>
    <submittedName>
        <fullName evidence="9">25S rRNA (Cytosine-C(5))-methyltransferase</fullName>
    </submittedName>
</protein>
<evidence type="ECO:0000256" key="7">
    <source>
        <dbReference type="SAM" id="SignalP"/>
    </source>
</evidence>
<feature type="region of interest" description="Disordered" evidence="5">
    <location>
        <begin position="649"/>
        <end position="703"/>
    </location>
</feature>
<dbReference type="PANTHER" id="PTHR39469:SF1">
    <property type="entry name" value="DUF4203 DOMAIN-CONTAINING PROTEIN"/>
    <property type="match status" value="1"/>
</dbReference>
<feature type="compositionally biased region" description="Low complexity" evidence="5">
    <location>
        <begin position="32"/>
        <end position="55"/>
    </location>
</feature>
<keyword evidence="10" id="KW-1185">Reference proteome</keyword>
<feature type="compositionally biased region" description="Polar residues" evidence="5">
    <location>
        <begin position="687"/>
        <end position="700"/>
    </location>
</feature>
<dbReference type="GO" id="GO:0032259">
    <property type="term" value="P:methylation"/>
    <property type="evidence" value="ECO:0007669"/>
    <property type="project" value="UniProtKB-KW"/>
</dbReference>
<feature type="region of interest" description="Disordered" evidence="5">
    <location>
        <begin position="733"/>
        <end position="862"/>
    </location>
</feature>
<dbReference type="GO" id="GO:0008168">
    <property type="term" value="F:methyltransferase activity"/>
    <property type="evidence" value="ECO:0007669"/>
    <property type="project" value="UniProtKB-KW"/>
</dbReference>
<feature type="transmembrane region" description="Helical" evidence="6">
    <location>
        <begin position="145"/>
        <end position="165"/>
    </location>
</feature>
<feature type="compositionally biased region" description="Polar residues" evidence="5">
    <location>
        <begin position="779"/>
        <end position="805"/>
    </location>
</feature>
<evidence type="ECO:0000256" key="3">
    <source>
        <dbReference type="ARBA" id="ARBA00022989"/>
    </source>
</evidence>
<sequence>MKLLSALLWSLAISTSEAQGLYARQISISSTEIRSTTSPAGTASNTPSQTSSESSIKPNGSGTSSAQTSFSVRPSISAAIDIPPASGTTTGSVVTSTSAANDTTRGDPIPLPLQPKITPAIGFAGAVLIITGLAYTLVGVKNQWLYSFLGVAYLVSLATTVLFIYCMNPPVSNGVQGAFLIAAIFAGCLAGGVALIFRDLVDGVGCLLGGFCLAMWFLCLKAGGLVQSLLGKAIFIGCMSAAVFSPAISSKTRKYGLIGSIPFSGATATILGIDCFSRAGLKEFWVYIWEINDNEFPLNTTTYPMTRGIKVEVAGIILLFLCGLTTQLKLAKVVQQRQEQKHAHRIEQEKDLEREETAAGQRVEKDIQNERVKWENIYGGDKSQTTIGSGVASVDTLGKSFGSVREKRVSGISNVELAEISPTRETYSRKQPRTTVTSASPEDTADEIRRAASDRHRQNAAGRHSARLSAGPSPQTQPVESSYHSLPPPSPKLVPLPFKIPGIDVEGPRSNQGSLSAIEESFWNDRRLSSNRGSGASFQRRSIGNVPEATISEEELIDGYESDKDSSVAATFDGLDQNDMSMTAMAVPRSPMDADFGQRSPRLSHRDSFDPVSPIDLPLDIGSKAASTRARLYHSDEIQLEGLAVVTEASEFSNDSREDGGKSGQNAATGGFQPHEGVCQDSKMKRQSATTDSQAPTIENLNERLPENVSKVVLQYRTNEWAKHLELAETPEQDGLAEPPSPGIQIDTNFGNGSSKELSPMSLVSDPDKILAPARPVSKGTSRTPSVQERPRTASTKIVAQSPQASPIMARRESERAASRQTSGQQRFPMSSSSRNSSAVRIQPVPISTSTQKYSNPISNQPLVESPIELPVEKGRMGKMKKVGSDVVPLKETLLTQRDSQLKSKARSKGLSSSSRNLVQAELEKVSSSQRKQQSKAGPIRTASRQNLGSVVKEFDSHQPLRMPNAVSQEKRADLLNGWHQSLRQEQQPQALVAQAPRGEEARMARLIQEKRQREFMAEQEQIAKATRDNTLDHMMRNGNMIDVHKQRLRNMQAGAKIL</sequence>
<feature type="transmembrane region" description="Helical" evidence="6">
    <location>
        <begin position="177"/>
        <end position="197"/>
    </location>
</feature>
<evidence type="ECO:0000256" key="2">
    <source>
        <dbReference type="ARBA" id="ARBA00022692"/>
    </source>
</evidence>
<feature type="compositionally biased region" description="Polar residues" evidence="5">
    <location>
        <begin position="472"/>
        <end position="484"/>
    </location>
</feature>
<name>A0A4Z1P0E5_9PEZI</name>
<feature type="compositionally biased region" description="Polar residues" evidence="5">
    <location>
        <begin position="746"/>
        <end position="757"/>
    </location>
</feature>
<dbReference type="Pfam" id="PF13886">
    <property type="entry name" value="TM7S3_TM198"/>
    <property type="match status" value="1"/>
</dbReference>
<reference evidence="9 10" key="1">
    <citation type="submission" date="2019-04" db="EMBL/GenBank/DDBJ databases">
        <title>High contiguity whole genome sequence and gene annotation resource for two Venturia nashicola isolates.</title>
        <authorList>
            <person name="Prokchorchik M."/>
            <person name="Won K."/>
            <person name="Lee Y."/>
            <person name="Choi E.D."/>
            <person name="Segonzac C."/>
            <person name="Sohn K.H."/>
        </authorList>
    </citation>
    <scope>NUCLEOTIDE SEQUENCE [LARGE SCALE GENOMIC DNA]</scope>
    <source>
        <strain evidence="9 10">PRI2</strain>
    </source>
</reference>
<feature type="region of interest" description="Disordered" evidence="5">
    <location>
        <begin position="423"/>
        <end position="494"/>
    </location>
</feature>
<evidence type="ECO:0000313" key="9">
    <source>
        <dbReference type="EMBL" id="TID19516.1"/>
    </source>
</evidence>
<dbReference type="PANTHER" id="PTHR39469">
    <property type="entry name" value="CHROMOSOME 1, WHOLE GENOME SHOTGUN SEQUENCE"/>
    <property type="match status" value="1"/>
</dbReference>
<dbReference type="Proteomes" id="UP000298493">
    <property type="component" value="Unassembled WGS sequence"/>
</dbReference>
<dbReference type="STRING" id="86259.A0A4Z1P0E5"/>
<evidence type="ECO:0000256" key="1">
    <source>
        <dbReference type="ARBA" id="ARBA00004141"/>
    </source>
</evidence>
<keyword evidence="9" id="KW-0808">Transferase</keyword>
<feature type="region of interest" description="Disordered" evidence="5">
    <location>
        <begin position="32"/>
        <end position="68"/>
    </location>
</feature>
<feature type="transmembrane region" description="Helical" evidence="6">
    <location>
        <begin position="120"/>
        <end position="138"/>
    </location>
</feature>
<feature type="signal peptide" evidence="7">
    <location>
        <begin position="1"/>
        <end position="18"/>
    </location>
</feature>
<organism evidence="9 10">
    <name type="scientific">Venturia nashicola</name>
    <dbReference type="NCBI Taxonomy" id="86259"/>
    <lineage>
        <taxon>Eukaryota</taxon>
        <taxon>Fungi</taxon>
        <taxon>Dikarya</taxon>
        <taxon>Ascomycota</taxon>
        <taxon>Pezizomycotina</taxon>
        <taxon>Dothideomycetes</taxon>
        <taxon>Pleosporomycetidae</taxon>
        <taxon>Venturiales</taxon>
        <taxon>Venturiaceae</taxon>
        <taxon>Venturia</taxon>
    </lineage>
</organism>
<feature type="compositionally biased region" description="Polar residues" evidence="5">
    <location>
        <begin position="821"/>
        <end position="830"/>
    </location>
</feature>
<feature type="compositionally biased region" description="Low complexity" evidence="5">
    <location>
        <begin position="926"/>
        <end position="936"/>
    </location>
</feature>
<feature type="compositionally biased region" description="Basic and acidic residues" evidence="5">
    <location>
        <begin position="446"/>
        <end position="457"/>
    </location>
</feature>
<feature type="compositionally biased region" description="Polar residues" evidence="5">
    <location>
        <begin position="846"/>
        <end position="862"/>
    </location>
</feature>
<feature type="chain" id="PRO_5021353451" evidence="7">
    <location>
        <begin position="19"/>
        <end position="1059"/>
    </location>
</feature>
<keyword evidence="4 6" id="KW-0472">Membrane</keyword>
<gene>
    <name evidence="9" type="ORF">E6O75_ATG06854</name>
</gene>
<feature type="region of interest" description="Disordered" evidence="5">
    <location>
        <begin position="82"/>
        <end position="111"/>
    </location>
</feature>
<dbReference type="AlphaFoldDB" id="A0A4Z1P0E5"/>
<keyword evidence="7" id="KW-0732">Signal</keyword>
<evidence type="ECO:0000256" key="6">
    <source>
        <dbReference type="SAM" id="Phobius"/>
    </source>
</evidence>
<proteinExistence type="predicted"/>
<feature type="transmembrane region" description="Helical" evidence="6">
    <location>
        <begin position="204"/>
        <end position="223"/>
    </location>
</feature>
<keyword evidence="3 6" id="KW-1133">Transmembrane helix</keyword>
<dbReference type="EMBL" id="SNSC02000012">
    <property type="protein sequence ID" value="TID19516.1"/>
    <property type="molecule type" value="Genomic_DNA"/>
</dbReference>
<evidence type="ECO:0000256" key="4">
    <source>
        <dbReference type="ARBA" id="ARBA00023136"/>
    </source>
</evidence>
<comment type="subcellular location">
    <subcellularLocation>
        <location evidence="1">Membrane</location>
        <topology evidence="1">Multi-pass membrane protein</topology>
    </subcellularLocation>
</comment>
<evidence type="ECO:0000313" key="10">
    <source>
        <dbReference type="Proteomes" id="UP000298493"/>
    </source>
</evidence>
<accession>A0A4Z1P0E5</accession>
<dbReference type="GO" id="GO:0016020">
    <property type="term" value="C:membrane"/>
    <property type="evidence" value="ECO:0007669"/>
    <property type="project" value="UniProtKB-SubCell"/>
</dbReference>
<feature type="domain" description="TM7S3/TM198-like" evidence="8">
    <location>
        <begin position="125"/>
        <end position="328"/>
    </location>
</feature>
<keyword evidence="2 6" id="KW-0812">Transmembrane</keyword>